<dbReference type="InterPro" id="IPR009962">
    <property type="entry name" value="DUF1488"/>
</dbReference>
<dbReference type="EMBL" id="LOTN01000072">
    <property type="protein sequence ID" value="KUZ81361.1"/>
    <property type="molecule type" value="Genomic_DNA"/>
</dbReference>
<dbReference type="AlphaFoldDB" id="A0A102LUB9"/>
<evidence type="ECO:0008006" key="3">
    <source>
        <dbReference type="Google" id="ProtNLM"/>
    </source>
</evidence>
<dbReference type="SUPFAM" id="SSF160272">
    <property type="entry name" value="Shew3726-like"/>
    <property type="match status" value="1"/>
</dbReference>
<dbReference type="Pfam" id="PF07369">
    <property type="entry name" value="DUF1488"/>
    <property type="match status" value="1"/>
</dbReference>
<gene>
    <name evidence="1" type="ORF">WI38_32450</name>
</gene>
<dbReference type="Proteomes" id="UP000065521">
    <property type="component" value="Unassembled WGS sequence"/>
</dbReference>
<proteinExistence type="predicted"/>
<protein>
    <recommendedName>
        <fullName evidence="3">Periplasmic protein</fullName>
    </recommendedName>
</protein>
<reference evidence="1 2" key="1">
    <citation type="submission" date="2015-11" db="EMBL/GenBank/DDBJ databases">
        <title>Expanding the genomic diversity of Burkholderia species for the development of highly accurate diagnostics.</title>
        <authorList>
            <person name="Sahl J."/>
            <person name="Keim P."/>
            <person name="Wagner D."/>
        </authorList>
    </citation>
    <scope>NUCLEOTIDE SEQUENCE [LARGE SCALE GENOMIC DNA]</scope>
    <source>
        <strain evidence="1 2">RF32-BP4</strain>
    </source>
</reference>
<evidence type="ECO:0000313" key="1">
    <source>
        <dbReference type="EMBL" id="KUZ81361.1"/>
    </source>
</evidence>
<comment type="caution">
    <text evidence="1">The sequence shown here is derived from an EMBL/GenBank/DDBJ whole genome shotgun (WGS) entry which is preliminary data.</text>
</comment>
<evidence type="ECO:0000313" key="2">
    <source>
        <dbReference type="Proteomes" id="UP000065521"/>
    </source>
</evidence>
<dbReference type="InterPro" id="IPR036692">
    <property type="entry name" value="Shew3726-like_sf"/>
</dbReference>
<sequence>MTDKPMPMQIDFPPDPPEYCARDLVVAFSAIVDESCVQCAITAEALEDHFGAASLLERDLIRAFDAHRPEIEDVARRMLEEIGGRPVLLHSGHFRFGS</sequence>
<name>A0A102LUB9_9BURK</name>
<dbReference type="Gene3D" id="3.30.160.140">
    <property type="entry name" value="Shew3726-like"/>
    <property type="match status" value="1"/>
</dbReference>
<accession>A0A102LUB9</accession>
<organism evidence="1 2">
    <name type="scientific">Burkholderia ubonensis</name>
    <dbReference type="NCBI Taxonomy" id="101571"/>
    <lineage>
        <taxon>Bacteria</taxon>
        <taxon>Pseudomonadati</taxon>
        <taxon>Pseudomonadota</taxon>
        <taxon>Betaproteobacteria</taxon>
        <taxon>Burkholderiales</taxon>
        <taxon>Burkholderiaceae</taxon>
        <taxon>Burkholderia</taxon>
        <taxon>Burkholderia cepacia complex</taxon>
    </lineage>
</organism>